<evidence type="ECO:0000313" key="2">
    <source>
        <dbReference type="Proteomes" id="UP000294963"/>
    </source>
</evidence>
<reference evidence="1 2" key="1">
    <citation type="submission" date="2019-03" db="EMBL/GenBank/DDBJ databases">
        <title>Genomic analyses of the natural microbiome of Caenorhabditis elegans.</title>
        <authorList>
            <person name="Samuel B."/>
        </authorList>
    </citation>
    <scope>NUCLEOTIDE SEQUENCE [LARGE SCALE GENOMIC DNA]</scope>
    <source>
        <strain evidence="1 2">JUb89</strain>
    </source>
</reference>
<dbReference type="SUPFAM" id="SSF69279">
    <property type="entry name" value="Phage tail proteins"/>
    <property type="match status" value="1"/>
</dbReference>
<dbReference type="EMBL" id="SLVJ01000022">
    <property type="protein sequence ID" value="TCM63184.1"/>
    <property type="molecule type" value="Genomic_DNA"/>
</dbReference>
<evidence type="ECO:0000313" key="1">
    <source>
        <dbReference type="EMBL" id="TCM63184.1"/>
    </source>
</evidence>
<dbReference type="Pfam" id="PF05954">
    <property type="entry name" value="Phage_GPD"/>
    <property type="match status" value="1"/>
</dbReference>
<dbReference type="Proteomes" id="UP000294963">
    <property type="component" value="Unassembled WGS sequence"/>
</dbReference>
<name>A0A4R1XH62_ACICA</name>
<proteinExistence type="predicted"/>
<dbReference type="Gene3D" id="3.55.50.10">
    <property type="entry name" value="Baseplate protein-like domains"/>
    <property type="match status" value="1"/>
</dbReference>
<protein>
    <submittedName>
        <fullName evidence="1">Late control gene D protein (GPD)</fullName>
    </submittedName>
</protein>
<accession>A0A4R1XH62</accession>
<organism evidence="1 2">
    <name type="scientific">Acinetobacter calcoaceticus</name>
    <dbReference type="NCBI Taxonomy" id="471"/>
    <lineage>
        <taxon>Bacteria</taxon>
        <taxon>Pseudomonadati</taxon>
        <taxon>Pseudomonadota</taxon>
        <taxon>Gammaproteobacteria</taxon>
        <taxon>Moraxellales</taxon>
        <taxon>Moraxellaceae</taxon>
        <taxon>Acinetobacter</taxon>
        <taxon>Acinetobacter calcoaceticus/baumannii complex</taxon>
    </lineage>
</organism>
<dbReference type="AlphaFoldDB" id="A0A4R1XH62"/>
<keyword evidence="2" id="KW-1185">Reference proteome</keyword>
<sequence length="434" mass="48901">MILANIYLALQQLGLSAQQRALHSQFSNTVLNATVFLQRIDGQHILNQGLSAELLCLATDAAIPLKQFIGSQVAVDSVTDQGQYFRTSGIITAAEQGQSDGALTLYRLKLQDPTALWEKRRNSRVFMSKSVLDVMQILFQEWQQQSPLFAASLSLDLSGIMQDYDVRPFIMQHNESDAEFLTRLLRQEGINWLIDEAQLIIDSPLAPIQAQKLRLIDDNSQYQALSRRSIRFHRSNATERLDTMFGFAAQRALQATAVHVQRWQADALDYDEGAGSVLAKHKHSDNIDNASLGLEQAWHISPAWMQDLNGEDQATASGNSQVERINQNLSDYYAGQAKHFKAQTSVRDAQVGYWFELLGHPEIDLHAAADTQFLITEKDFYSQNNLPKDLNDQVQNLVDQSQWRIKAASNPDERQANSLLYNAATLLLFQHMTL</sequence>
<gene>
    <name evidence="1" type="ORF">EC844_1223</name>
</gene>
<dbReference type="Gene3D" id="4.10.220.110">
    <property type="match status" value="1"/>
</dbReference>
<dbReference type="Gene3D" id="2.30.110.50">
    <property type="match status" value="1"/>
</dbReference>
<comment type="caution">
    <text evidence="1">The sequence shown here is derived from an EMBL/GenBank/DDBJ whole genome shotgun (WGS) entry which is preliminary data.</text>
</comment>